<keyword evidence="4" id="KW-1185">Reference proteome</keyword>
<protein>
    <submittedName>
        <fullName evidence="3">HIT family protein</fullName>
    </submittedName>
</protein>
<evidence type="ECO:0000313" key="4">
    <source>
        <dbReference type="Proteomes" id="UP000831607"/>
    </source>
</evidence>
<name>A0ABY4AUI4_9BURK</name>
<proteinExistence type="predicted"/>
<feature type="domain" description="HIT" evidence="2">
    <location>
        <begin position="1"/>
        <end position="101"/>
    </location>
</feature>
<dbReference type="InterPro" id="IPR011146">
    <property type="entry name" value="HIT-like"/>
</dbReference>
<dbReference type="SUPFAM" id="SSF54197">
    <property type="entry name" value="HIT-like"/>
    <property type="match status" value="1"/>
</dbReference>
<evidence type="ECO:0000256" key="1">
    <source>
        <dbReference type="PROSITE-ProRule" id="PRU00464"/>
    </source>
</evidence>
<dbReference type="PIRSF" id="PIRSF000714">
    <property type="entry name" value="HIT"/>
    <property type="match status" value="1"/>
</dbReference>
<accession>A0ABY4AUI4</accession>
<organism evidence="3 4">
    <name type="scientific">Orrella daihaiensis</name>
    <dbReference type="NCBI Taxonomy" id="2782176"/>
    <lineage>
        <taxon>Bacteria</taxon>
        <taxon>Pseudomonadati</taxon>
        <taxon>Pseudomonadota</taxon>
        <taxon>Betaproteobacteria</taxon>
        <taxon>Burkholderiales</taxon>
        <taxon>Alcaligenaceae</taxon>
        <taxon>Orrella</taxon>
    </lineage>
</organism>
<dbReference type="EMBL" id="CP063982">
    <property type="protein sequence ID" value="UOD51709.1"/>
    <property type="molecule type" value="Genomic_DNA"/>
</dbReference>
<dbReference type="Pfam" id="PF01230">
    <property type="entry name" value="HIT"/>
    <property type="match status" value="1"/>
</dbReference>
<dbReference type="Gene3D" id="3.30.428.10">
    <property type="entry name" value="HIT-like"/>
    <property type="match status" value="1"/>
</dbReference>
<dbReference type="PROSITE" id="PS51084">
    <property type="entry name" value="HIT_2"/>
    <property type="match status" value="1"/>
</dbReference>
<dbReference type="InterPro" id="IPR036265">
    <property type="entry name" value="HIT-like_sf"/>
</dbReference>
<feature type="short sequence motif" description="Histidine triad motif" evidence="1">
    <location>
        <begin position="86"/>
        <end position="90"/>
    </location>
</feature>
<dbReference type="InterPro" id="IPR026026">
    <property type="entry name" value="HIT_Hint"/>
</dbReference>
<evidence type="ECO:0000313" key="3">
    <source>
        <dbReference type="EMBL" id="UOD51709.1"/>
    </source>
</evidence>
<reference evidence="3 4" key="1">
    <citation type="submission" date="2020-11" db="EMBL/GenBank/DDBJ databases">
        <title>Algicoccus daihaiensis sp.nov., isolated from Daihai Lake in Inner Mongolia.</title>
        <authorList>
            <person name="Kai J."/>
        </authorList>
    </citation>
    <scope>NUCLEOTIDE SEQUENCE [LARGE SCALE GENOMIC DNA]</scope>
    <source>
        <strain evidence="4">f23</strain>
    </source>
</reference>
<dbReference type="Proteomes" id="UP000831607">
    <property type="component" value="Chromosome"/>
</dbReference>
<sequence length="140" mass="16078">MCPLCIVPLPGELVRTENYVVIDAQDPTYPGLTRVVWLAHVAEMTDLPNPQRQALMQVVFTVEVTMREILHPDKVNLASLGNQVPHLHWHVIPRWRDDATFPGSIWSPANDTEPAQQRLVDIQRSLKDYHQALIQRLNQF</sequence>
<gene>
    <name evidence="3" type="ORF">DHf2319_12955</name>
</gene>
<evidence type="ECO:0000259" key="2">
    <source>
        <dbReference type="PROSITE" id="PS51084"/>
    </source>
</evidence>